<evidence type="ECO:0000313" key="2">
    <source>
        <dbReference type="Proteomes" id="UP000613452"/>
    </source>
</evidence>
<dbReference type="Proteomes" id="UP000613452">
    <property type="component" value="Unassembled WGS sequence"/>
</dbReference>
<gene>
    <name evidence="1" type="ORF">JCR31_28420</name>
</gene>
<accession>A0ABD4LMP4</accession>
<dbReference type="RefSeq" id="WP_200152608.1">
    <property type="nucleotide sequence ID" value="NZ_JAEFBZ010000007.1"/>
</dbReference>
<dbReference type="EMBL" id="JAEFBZ010000007">
    <property type="protein sequence ID" value="MBK1611770.1"/>
    <property type="molecule type" value="Genomic_DNA"/>
</dbReference>
<evidence type="ECO:0000313" key="1">
    <source>
        <dbReference type="EMBL" id="MBK1611770.1"/>
    </source>
</evidence>
<reference evidence="1 2" key="1">
    <citation type="submission" date="2020-12" db="EMBL/GenBank/DDBJ databases">
        <title>Genome assembly for a thermostable protease producing Bacillus cereus MAKP1 strain isolated from chicken gut.</title>
        <authorList>
            <person name="Malaviya A."/>
        </authorList>
    </citation>
    <scope>NUCLEOTIDE SEQUENCE [LARGE SCALE GENOMIC DNA]</scope>
    <source>
        <strain evidence="1 2">MAKP1</strain>
    </source>
</reference>
<name>A0ABD4LMP4_BACCE</name>
<comment type="caution">
    <text evidence="1">The sequence shown here is derived from an EMBL/GenBank/DDBJ whole genome shotgun (WGS) entry which is preliminary data.</text>
</comment>
<dbReference type="AlphaFoldDB" id="A0ABD4LMP4"/>
<sequence length="88" mass="10104">MGNYKYYSIARGRYRYTRSGNPKFETDSGLVARGYDVPDMLANVGKAHPSFFHMYDGITWTEIDKEQADILCGKDCDKIFDKEYGLTT</sequence>
<organism evidence="1 2">
    <name type="scientific">Bacillus cereus</name>
    <dbReference type="NCBI Taxonomy" id="1396"/>
    <lineage>
        <taxon>Bacteria</taxon>
        <taxon>Bacillati</taxon>
        <taxon>Bacillota</taxon>
        <taxon>Bacilli</taxon>
        <taxon>Bacillales</taxon>
        <taxon>Bacillaceae</taxon>
        <taxon>Bacillus</taxon>
        <taxon>Bacillus cereus group</taxon>
    </lineage>
</organism>
<protein>
    <submittedName>
        <fullName evidence="1">Uncharacterized protein</fullName>
    </submittedName>
</protein>
<proteinExistence type="predicted"/>